<reference evidence="2 3" key="1">
    <citation type="submission" date="2022-10" db="EMBL/GenBank/DDBJ databases">
        <title>Defluviimonas sp. nov., isolated from ocean surface water.</title>
        <authorList>
            <person name="He W."/>
            <person name="Wang L."/>
            <person name="Zhang D.-F."/>
        </authorList>
    </citation>
    <scope>NUCLEOTIDE SEQUENCE [LARGE SCALE GENOMIC DNA]</scope>
    <source>
        <strain evidence="2 3">WL0075</strain>
    </source>
</reference>
<organism evidence="2 3">
    <name type="scientific">Albidovulum sediminicola</name>
    <dbReference type="NCBI Taxonomy" id="2984331"/>
    <lineage>
        <taxon>Bacteria</taxon>
        <taxon>Pseudomonadati</taxon>
        <taxon>Pseudomonadota</taxon>
        <taxon>Alphaproteobacteria</taxon>
        <taxon>Rhodobacterales</taxon>
        <taxon>Paracoccaceae</taxon>
        <taxon>Albidovulum</taxon>
    </lineage>
</organism>
<gene>
    <name evidence="2" type="ORF">OE647_03250</name>
</gene>
<dbReference type="EMBL" id="JAOWLA010000002">
    <property type="protein sequence ID" value="MCV2863754.1"/>
    <property type="molecule type" value="Genomic_DNA"/>
</dbReference>
<evidence type="ECO:0000313" key="3">
    <source>
        <dbReference type="Proteomes" id="UP001652503"/>
    </source>
</evidence>
<dbReference type="InterPro" id="IPR022201">
    <property type="entry name" value="DUF3726"/>
</dbReference>
<evidence type="ECO:0000256" key="1">
    <source>
        <dbReference type="SAM" id="MobiDB-lite"/>
    </source>
</evidence>
<accession>A0ABT2YY09</accession>
<keyword evidence="3" id="KW-1185">Reference proteome</keyword>
<feature type="region of interest" description="Disordered" evidence="1">
    <location>
        <begin position="210"/>
        <end position="232"/>
    </location>
</feature>
<evidence type="ECO:0000313" key="2">
    <source>
        <dbReference type="EMBL" id="MCV2863754.1"/>
    </source>
</evidence>
<protein>
    <submittedName>
        <fullName evidence="2">DUF3726 domain-containing protein</fullName>
    </submittedName>
</protein>
<comment type="caution">
    <text evidence="2">The sequence shown here is derived from an EMBL/GenBank/DDBJ whole genome shotgun (WGS) entry which is preliminary data.</text>
</comment>
<dbReference type="RefSeq" id="WP_263720213.1">
    <property type="nucleotide sequence ID" value="NZ_JAOWLA010000002.1"/>
</dbReference>
<dbReference type="Proteomes" id="UP001652503">
    <property type="component" value="Unassembled WGS sequence"/>
</dbReference>
<dbReference type="Pfam" id="PF12525">
    <property type="entry name" value="DUF3726"/>
    <property type="match status" value="1"/>
</dbReference>
<name>A0ABT2YY09_9RHOB</name>
<proteinExistence type="predicted"/>
<sequence>MTLEPNDPTASGPSFPDAGAAVVLSRNEIESLCAKAARGAGISWGDAEEAGFAAGWLHAHGLDGSSVLLTHLETGAANRPIVGQGHWRPAGAGPLCPIATGATLSDYCTLPEGALGGGGLTVEAVASPVLLLPFLSRNATRLGHGIAVSFPGGAVIVEGAGAIAGDLGLLVAQGTATLLMKPCTSAAAAPHRAPAGCVGTVLARLNRLAMQTTVPPSDRSRGDAGSGTDDND</sequence>